<evidence type="ECO:0000313" key="2">
    <source>
        <dbReference type="Proteomes" id="UP000001067"/>
    </source>
</evidence>
<evidence type="ECO:0000313" key="1">
    <source>
        <dbReference type="EMBL" id="EFQ91860.1"/>
    </source>
</evidence>
<protein>
    <submittedName>
        <fullName evidence="1">Uncharacterized protein</fullName>
    </submittedName>
</protein>
<dbReference type="AlphaFoldDB" id="E3RQZ0"/>
<name>E3RQZ0_PYRTT</name>
<proteinExistence type="predicted"/>
<keyword evidence="2" id="KW-1185">Reference proteome</keyword>
<dbReference type="Proteomes" id="UP000001067">
    <property type="component" value="Unassembled WGS sequence"/>
</dbReference>
<organism evidence="2">
    <name type="scientific">Pyrenophora teres f. teres (strain 0-1)</name>
    <name type="common">Barley net blotch fungus</name>
    <name type="synonym">Drechslera teres f. teres</name>
    <dbReference type="NCBI Taxonomy" id="861557"/>
    <lineage>
        <taxon>Eukaryota</taxon>
        <taxon>Fungi</taxon>
        <taxon>Dikarya</taxon>
        <taxon>Ascomycota</taxon>
        <taxon>Pezizomycotina</taxon>
        <taxon>Dothideomycetes</taxon>
        <taxon>Pleosporomycetidae</taxon>
        <taxon>Pleosporales</taxon>
        <taxon>Pleosporineae</taxon>
        <taxon>Pleosporaceae</taxon>
        <taxon>Pyrenophora</taxon>
    </lineage>
</organism>
<sequence>MIKNTLIEDLFASWTDLEEVVDVEMCANWNIKPLTKAYVKVHYTTHDLPPIACLRLPASRIPQTIVEINASRNNPELFQYLINNDPYWLAQRILLQAQFQSHVRLTKFQTYLFAEEGEPIVRVNGRPLTDLERAQLERDPRAVDLYQTLPVDKQMKKGSEMILPEYTLYCIMAKENSLVTTGYILPRKRQVRLTSGEW</sequence>
<dbReference type="EMBL" id="GL534578">
    <property type="protein sequence ID" value="EFQ91860.1"/>
    <property type="molecule type" value="Genomic_DNA"/>
</dbReference>
<dbReference type="OrthoDB" id="3682495at2759"/>
<accession>E3RQZ0</accession>
<gene>
    <name evidence="1" type="ORF">PTT_11186</name>
</gene>
<dbReference type="KEGG" id="pte:PTT_11186"/>
<dbReference type="HOGENOM" id="CLU_1272953_0_0_1"/>
<reference evidence="1 2" key="1">
    <citation type="journal article" date="2010" name="Genome Biol.">
        <title>A first genome assembly of the barley fungal pathogen Pyrenophora teres f. teres.</title>
        <authorList>
            <person name="Ellwood S.R."/>
            <person name="Liu Z."/>
            <person name="Syme R.A."/>
            <person name="Lai Z."/>
            <person name="Hane J.K."/>
            <person name="Keiper F."/>
            <person name="Moffat C.S."/>
            <person name="Oliver R.P."/>
            <person name="Friesen T.L."/>
        </authorList>
    </citation>
    <scope>NUCLEOTIDE SEQUENCE [LARGE SCALE GENOMIC DNA]</scope>
    <source>
        <strain evidence="1 2">0-1</strain>
    </source>
</reference>